<feature type="transmembrane region" description="Helical" evidence="9">
    <location>
        <begin position="6"/>
        <end position="26"/>
    </location>
</feature>
<dbReference type="EMBL" id="MN148452">
    <property type="protein sequence ID" value="UEP15874.1"/>
    <property type="molecule type" value="Genomic_DNA"/>
</dbReference>
<feature type="transmembrane region" description="Helical" evidence="9">
    <location>
        <begin position="57"/>
        <end position="80"/>
    </location>
</feature>
<evidence type="ECO:0000256" key="8">
    <source>
        <dbReference type="ARBA" id="ARBA00049551"/>
    </source>
</evidence>
<reference evidence="10" key="1">
    <citation type="submission" date="2019-07" db="EMBL/GenBank/DDBJ databases">
        <title>The complete mitochondrial genome of Thrips setosus.</title>
        <authorList>
            <person name="Park J."/>
            <person name="Park J."/>
            <person name="Xi H."/>
            <person name="Lee G.-S."/>
            <person name="Seo B.Y."/>
        </authorList>
    </citation>
    <scope>NUCLEOTIDE SEQUENCE</scope>
</reference>
<organism evidence="10">
    <name type="scientific">Thrips setosus</name>
    <dbReference type="NCBI Taxonomy" id="163897"/>
    <lineage>
        <taxon>Eukaryota</taxon>
        <taxon>Metazoa</taxon>
        <taxon>Ecdysozoa</taxon>
        <taxon>Arthropoda</taxon>
        <taxon>Hexapoda</taxon>
        <taxon>Insecta</taxon>
        <taxon>Pterygota</taxon>
        <taxon>Neoptera</taxon>
        <taxon>Paraneoptera</taxon>
        <taxon>Thysanoptera</taxon>
        <taxon>Terebrantia</taxon>
        <taxon>Thripoidea</taxon>
        <taxon>Thripidae</taxon>
        <taxon>Thrips</taxon>
    </lineage>
</organism>
<evidence type="ECO:0000256" key="3">
    <source>
        <dbReference type="ARBA" id="ARBA00021007"/>
    </source>
</evidence>
<geneLocation type="mitochondrion" evidence="10"/>
<feature type="transmembrane region" description="Helical" evidence="9">
    <location>
        <begin position="86"/>
        <end position="108"/>
    </location>
</feature>
<evidence type="ECO:0000256" key="9">
    <source>
        <dbReference type="RuleBase" id="RU003640"/>
    </source>
</evidence>
<dbReference type="EC" id="7.1.1.2" evidence="9"/>
<dbReference type="GO" id="GO:0030964">
    <property type="term" value="C:NADH dehydrogenase complex"/>
    <property type="evidence" value="ECO:0007669"/>
    <property type="project" value="TreeGrafter"/>
</dbReference>
<comment type="subcellular location">
    <subcellularLocation>
        <location evidence="1">Membrane</location>
    </subcellularLocation>
    <subcellularLocation>
        <location evidence="9">Mitochondrion membrane</location>
        <topology evidence="9">Multi-pass membrane protein</topology>
    </subcellularLocation>
</comment>
<protein>
    <recommendedName>
        <fullName evidence="3 9">NADH-ubiquinone oxidoreductase chain 3</fullName>
        <ecNumber evidence="9">7.1.1.2</ecNumber>
    </recommendedName>
</protein>
<comment type="function">
    <text evidence="9">Core subunit of the mitochondrial membrane respiratory chain NADH dehydrogenase (Complex I) which catalyzes electron transfer from NADH through the respiratory chain, using ubiquinone as an electron acceptor. Essential for the catalytic activity of complex I.</text>
</comment>
<keyword evidence="9 10" id="KW-0496">Mitochondrion</keyword>
<keyword evidence="4 9" id="KW-0813">Transport</keyword>
<proteinExistence type="inferred from homology"/>
<keyword evidence="5 9" id="KW-0812">Transmembrane</keyword>
<name>A0A8K1VJ25_9NEOP</name>
<dbReference type="Pfam" id="PF00507">
    <property type="entry name" value="Oxidored_q4"/>
    <property type="match status" value="1"/>
</dbReference>
<dbReference type="Gene3D" id="1.20.58.1610">
    <property type="entry name" value="NADH:ubiquinone/plastoquinone oxidoreductase, chain 3"/>
    <property type="match status" value="1"/>
</dbReference>
<sequence length="117" mass="13875">MMIFFFVILTSFIVTLVLLFISLLVSKKSLKMREKMIPFECGFNFFNFARLPFSMQFFLIAIIFIIFDVEIILIVPLIPSLFKSNIFKWTATSMVFLIILIVGILVEWKEKTFEWKK</sequence>
<gene>
    <name evidence="10" type="primary">ND3</name>
</gene>
<evidence type="ECO:0000256" key="2">
    <source>
        <dbReference type="ARBA" id="ARBA00008472"/>
    </source>
</evidence>
<dbReference type="InterPro" id="IPR000440">
    <property type="entry name" value="NADH_UbQ/plastoQ_OxRdtase_su3"/>
</dbReference>
<keyword evidence="9" id="KW-0679">Respiratory chain</keyword>
<evidence type="ECO:0000256" key="1">
    <source>
        <dbReference type="ARBA" id="ARBA00004370"/>
    </source>
</evidence>
<keyword evidence="6 9" id="KW-1133">Transmembrane helix</keyword>
<keyword evidence="9" id="KW-0249">Electron transport</keyword>
<dbReference type="InterPro" id="IPR038430">
    <property type="entry name" value="NDAH_ubi_oxred_su3_sf"/>
</dbReference>
<dbReference type="GO" id="GO:0008137">
    <property type="term" value="F:NADH dehydrogenase (ubiquinone) activity"/>
    <property type="evidence" value="ECO:0007669"/>
    <property type="project" value="UniProtKB-UniRule"/>
</dbReference>
<keyword evidence="9" id="KW-1278">Translocase</keyword>
<comment type="catalytic activity">
    <reaction evidence="8 9">
        <text>a ubiquinone + NADH + 5 H(+)(in) = a ubiquinol + NAD(+) + 4 H(+)(out)</text>
        <dbReference type="Rhea" id="RHEA:29091"/>
        <dbReference type="Rhea" id="RHEA-COMP:9565"/>
        <dbReference type="Rhea" id="RHEA-COMP:9566"/>
        <dbReference type="ChEBI" id="CHEBI:15378"/>
        <dbReference type="ChEBI" id="CHEBI:16389"/>
        <dbReference type="ChEBI" id="CHEBI:17976"/>
        <dbReference type="ChEBI" id="CHEBI:57540"/>
        <dbReference type="ChEBI" id="CHEBI:57945"/>
        <dbReference type="EC" id="7.1.1.2"/>
    </reaction>
</comment>
<evidence type="ECO:0000256" key="5">
    <source>
        <dbReference type="ARBA" id="ARBA00022692"/>
    </source>
</evidence>
<evidence type="ECO:0000256" key="6">
    <source>
        <dbReference type="ARBA" id="ARBA00022989"/>
    </source>
</evidence>
<evidence type="ECO:0000256" key="7">
    <source>
        <dbReference type="ARBA" id="ARBA00023136"/>
    </source>
</evidence>
<keyword evidence="9" id="KW-0520">NAD</keyword>
<keyword evidence="9" id="KW-0830">Ubiquinone</keyword>
<keyword evidence="7 9" id="KW-0472">Membrane</keyword>
<dbReference type="AlphaFoldDB" id="A0A8K1VJ25"/>
<comment type="similarity">
    <text evidence="2 9">Belongs to the complex I subunit 3 family.</text>
</comment>
<accession>A0A8K1VJ25</accession>
<dbReference type="GO" id="GO:0031966">
    <property type="term" value="C:mitochondrial membrane"/>
    <property type="evidence" value="ECO:0007669"/>
    <property type="project" value="UniProtKB-SubCell"/>
</dbReference>
<dbReference type="PANTHER" id="PTHR11058">
    <property type="entry name" value="NADH-UBIQUINONE OXIDOREDUCTASE CHAIN 3"/>
    <property type="match status" value="1"/>
</dbReference>
<evidence type="ECO:0000313" key="10">
    <source>
        <dbReference type="EMBL" id="UEP15874.1"/>
    </source>
</evidence>
<dbReference type="PANTHER" id="PTHR11058:SF9">
    <property type="entry name" value="NADH-UBIQUINONE OXIDOREDUCTASE CHAIN 3"/>
    <property type="match status" value="1"/>
</dbReference>
<evidence type="ECO:0000256" key="4">
    <source>
        <dbReference type="ARBA" id="ARBA00022448"/>
    </source>
</evidence>